<feature type="region of interest" description="Disordered" evidence="9">
    <location>
        <begin position="104"/>
        <end position="126"/>
    </location>
</feature>
<evidence type="ECO:0000256" key="4">
    <source>
        <dbReference type="ARBA" id="ARBA00022833"/>
    </source>
</evidence>
<dbReference type="Pfam" id="PF12874">
    <property type="entry name" value="zf-met"/>
    <property type="match status" value="1"/>
</dbReference>
<evidence type="ECO:0000259" key="11">
    <source>
        <dbReference type="PROSITE" id="PS51915"/>
    </source>
</evidence>
<feature type="binding site" evidence="8">
    <location>
        <position position="17"/>
    </location>
    <ligand>
        <name>Zn(2+)</name>
        <dbReference type="ChEBI" id="CHEBI:29105"/>
    </ligand>
</feature>
<comment type="similarity">
    <text evidence="6">Belongs to the snail C2H2-type zinc-finger protein family.</text>
</comment>
<feature type="domain" description="C2H2-type" evidence="10">
    <location>
        <begin position="706"/>
        <end position="733"/>
    </location>
</feature>
<feature type="binding site" evidence="8">
    <location>
        <position position="14"/>
    </location>
    <ligand>
        <name>Zn(2+)</name>
        <dbReference type="ChEBI" id="CHEBI:29105"/>
    </ligand>
</feature>
<keyword evidence="13" id="KW-1185">Reference proteome</keyword>
<evidence type="ECO:0000259" key="10">
    <source>
        <dbReference type="PROSITE" id="PS50157"/>
    </source>
</evidence>
<dbReference type="PROSITE" id="PS50157">
    <property type="entry name" value="ZINC_FINGER_C2H2_2"/>
    <property type="match status" value="7"/>
</dbReference>
<feature type="region of interest" description="Disordered" evidence="9">
    <location>
        <begin position="229"/>
        <end position="263"/>
    </location>
</feature>
<dbReference type="Pfam" id="PF00096">
    <property type="entry name" value="zf-C2H2"/>
    <property type="match status" value="1"/>
</dbReference>
<keyword evidence="5" id="KW-0539">Nucleus</keyword>
<dbReference type="InterPro" id="IPR013087">
    <property type="entry name" value="Znf_C2H2_type"/>
</dbReference>
<reference evidence="12" key="2">
    <citation type="journal article" date="2023" name="Commun. Biol.">
        <title>Intrasexual cuticular hydrocarbon dimorphism in a wasp sheds light on hydrocarbon biosynthesis genes in Hymenoptera.</title>
        <authorList>
            <person name="Moris V.C."/>
            <person name="Podsiadlowski L."/>
            <person name="Martin S."/>
            <person name="Oeyen J.P."/>
            <person name="Donath A."/>
            <person name="Petersen M."/>
            <person name="Wilbrandt J."/>
            <person name="Misof B."/>
            <person name="Liedtke D."/>
            <person name="Thamm M."/>
            <person name="Scheiner R."/>
            <person name="Schmitt T."/>
            <person name="Niehuis O."/>
        </authorList>
    </citation>
    <scope>NUCLEOTIDE SEQUENCE</scope>
    <source>
        <strain evidence="12">GBR_01_08_01A</strain>
    </source>
</reference>
<dbReference type="PANTHER" id="PTHR24388:SF104">
    <property type="entry name" value="AT-RICH BINDING PROTEIN-RELATED"/>
    <property type="match status" value="1"/>
</dbReference>
<dbReference type="PANTHER" id="PTHR24388">
    <property type="entry name" value="ZINC FINGER PROTEIN"/>
    <property type="match status" value="1"/>
</dbReference>
<evidence type="ECO:0000256" key="2">
    <source>
        <dbReference type="ARBA" id="ARBA00022737"/>
    </source>
</evidence>
<keyword evidence="3 7" id="KW-0863">Zinc-finger</keyword>
<dbReference type="EMBL" id="JAIFRP010000038">
    <property type="protein sequence ID" value="KAK2581804.1"/>
    <property type="molecule type" value="Genomic_DNA"/>
</dbReference>
<feature type="domain" description="C2H2-type" evidence="10">
    <location>
        <begin position="1030"/>
        <end position="1052"/>
    </location>
</feature>
<dbReference type="GO" id="GO:0008270">
    <property type="term" value="F:zinc ion binding"/>
    <property type="evidence" value="ECO:0007669"/>
    <property type="project" value="UniProtKB-UniRule"/>
</dbReference>
<dbReference type="InterPro" id="IPR036236">
    <property type="entry name" value="Znf_C2H2_sf"/>
</dbReference>
<sequence>MPRKRKLLNLHSRCRICLSENGCMSNLFEDELQLQIKDLSKCTSIDIKSEQSLPSIICHVCLYKLNLWSEFKEQFIQSNELLLNHLEVSEVSDNTASQFKRKLSELQQSSEDSLSDTNDKKKSKSEVPPLIPLEFASVDCVADQNVLKEMYISEDEPASSKDSSQKASDAINTNKFEAGNENEGSTQVKPSLVPMRVKSLSGRRVRTTERRKASTKRWVARKKALLAATGEHASDTDSVPSDDAQLSPVQKARAKTNADKEVERQKRLAKVLKNLETNMNDKYGIKRDSDNALIDTDSDSKRTRSQTALNSDIVSSESKSISLKQNSIQDELKTNEPYSQDIQKENSPAEIPEHDITNKCTKQIKLHNNEETFLPHSVKSELEVGDVKYVVTSTLMLTEPDYANKTHLNNLSKESKNLSVDENSQEKNTDIIDAVQLRRIHPVTSDSNDKRLVERCLNIEVEGTELEVLKQVQLELATFIEKEVKNRLFGNNSYDIKSEELQTSHNSYHALDKKLKSIVEKTIKKNIETSMAKPLFSSFKLCNQQSRTVSAAFVRAAMVSKKFQPTVVLKALDLTQESKYRINNLHILEEHKSINKMHNPLEILPHKRRRVPSKKYNDYNTCTMDSDSNGSEGIVSHAVSSNQKVYASSVKKELQVGARKQSLEKSSEHVLITSTPVAKKSTVGFRRRIDNHSNVINTETAMSAKHICGICDFSFNNHSEIEMHMKSHKAENTTSRHNKHKMMRCKRCHEIVEARFVKAHVCRSVKQVHKCYVCNFVFRTEKLLARHLESHDQSEFNIENIAKVDSKKSLDTNNRDSSVLASSMKDQVKKSITGTYSKSDGIQIEAIESMALESVLTGKGAKLDGSKITERPKKTYTCFVCDKIFTDEEVLKDHLQKHCDDMSEDEQSIGKEQYQCAICGDSMESEDALGAHVEKHLFDDEDDNPNLITIGTENEKAKASSYQCLQCAEVFNSEMLLEMHMQAHEEEAAIAEWEKQGMKVYEYQCMICDDLFETEEELSEHLDVHNGNAHVCQLCEKPFSTLVDLQKHVATH</sequence>
<feature type="domain" description="C2H2-type" evidence="10">
    <location>
        <begin position="962"/>
        <end position="989"/>
    </location>
</feature>
<evidence type="ECO:0000256" key="5">
    <source>
        <dbReference type="ARBA" id="ARBA00023242"/>
    </source>
</evidence>
<feature type="binding site" evidence="8">
    <location>
        <position position="61"/>
    </location>
    <ligand>
        <name>Zn(2+)</name>
        <dbReference type="ChEBI" id="CHEBI:29105"/>
    </ligand>
</feature>
<evidence type="ECO:0000256" key="7">
    <source>
        <dbReference type="PROSITE-ProRule" id="PRU00042"/>
    </source>
</evidence>
<protein>
    <submittedName>
        <fullName evidence="12">Uncharacterized protein</fullName>
    </submittedName>
</protein>
<evidence type="ECO:0000256" key="8">
    <source>
        <dbReference type="PROSITE-ProRule" id="PRU01263"/>
    </source>
</evidence>
<dbReference type="GO" id="GO:0000981">
    <property type="term" value="F:DNA-binding transcription factor activity, RNA polymerase II-specific"/>
    <property type="evidence" value="ECO:0007669"/>
    <property type="project" value="TreeGrafter"/>
</dbReference>
<dbReference type="InterPro" id="IPR012934">
    <property type="entry name" value="Znf_AD"/>
</dbReference>
<comment type="caution">
    <text evidence="12">The sequence shown here is derived from an EMBL/GenBank/DDBJ whole genome shotgun (WGS) entry which is preliminary data.</text>
</comment>
<dbReference type="SMART" id="SM00868">
    <property type="entry name" value="zf-AD"/>
    <property type="match status" value="1"/>
</dbReference>
<organism evidence="12 13">
    <name type="scientific">Odynerus spinipes</name>
    <dbReference type="NCBI Taxonomy" id="1348599"/>
    <lineage>
        <taxon>Eukaryota</taxon>
        <taxon>Metazoa</taxon>
        <taxon>Ecdysozoa</taxon>
        <taxon>Arthropoda</taxon>
        <taxon>Hexapoda</taxon>
        <taxon>Insecta</taxon>
        <taxon>Pterygota</taxon>
        <taxon>Neoptera</taxon>
        <taxon>Endopterygota</taxon>
        <taxon>Hymenoptera</taxon>
        <taxon>Apocrita</taxon>
        <taxon>Aculeata</taxon>
        <taxon>Vespoidea</taxon>
        <taxon>Vespidae</taxon>
        <taxon>Eumeninae</taxon>
        <taxon>Odynerus</taxon>
    </lineage>
</organism>
<name>A0AAD9RL78_9HYME</name>
<feature type="domain" description="ZAD" evidence="11">
    <location>
        <begin position="12"/>
        <end position="85"/>
    </location>
</feature>
<dbReference type="InterPro" id="IPR050527">
    <property type="entry name" value="Snail/Krueppel_Znf"/>
</dbReference>
<feature type="compositionally biased region" description="Low complexity" evidence="9">
    <location>
        <begin position="105"/>
        <end position="116"/>
    </location>
</feature>
<dbReference type="GO" id="GO:0005634">
    <property type="term" value="C:nucleus"/>
    <property type="evidence" value="ECO:0007669"/>
    <property type="project" value="InterPro"/>
</dbReference>
<evidence type="ECO:0000256" key="3">
    <source>
        <dbReference type="ARBA" id="ARBA00022771"/>
    </source>
</evidence>
<keyword evidence="4 8" id="KW-0862">Zinc</keyword>
<keyword evidence="2" id="KW-0677">Repeat</keyword>
<proteinExistence type="inferred from homology"/>
<feature type="domain" description="C2H2-type" evidence="10">
    <location>
        <begin position="769"/>
        <end position="796"/>
    </location>
</feature>
<evidence type="ECO:0000256" key="1">
    <source>
        <dbReference type="ARBA" id="ARBA00022723"/>
    </source>
</evidence>
<dbReference type="SUPFAM" id="SSF57716">
    <property type="entry name" value="Glucocorticoid receptor-like (DNA-binding domain)"/>
    <property type="match status" value="1"/>
</dbReference>
<evidence type="ECO:0000256" key="6">
    <source>
        <dbReference type="ARBA" id="ARBA00037948"/>
    </source>
</evidence>
<accession>A0AAD9RL78</accession>
<dbReference type="GO" id="GO:0000978">
    <property type="term" value="F:RNA polymerase II cis-regulatory region sequence-specific DNA binding"/>
    <property type="evidence" value="ECO:0007669"/>
    <property type="project" value="TreeGrafter"/>
</dbReference>
<dbReference type="Gene3D" id="3.40.1800.20">
    <property type="match status" value="1"/>
</dbReference>
<evidence type="ECO:0000313" key="13">
    <source>
        <dbReference type="Proteomes" id="UP001258017"/>
    </source>
</evidence>
<dbReference type="PROSITE" id="PS51915">
    <property type="entry name" value="ZAD"/>
    <property type="match status" value="1"/>
</dbReference>
<feature type="binding site" evidence="8">
    <location>
        <position position="58"/>
    </location>
    <ligand>
        <name>Zn(2+)</name>
        <dbReference type="ChEBI" id="CHEBI:29105"/>
    </ligand>
</feature>
<dbReference type="Gene3D" id="3.30.160.60">
    <property type="entry name" value="Classic Zinc Finger"/>
    <property type="match status" value="2"/>
</dbReference>
<feature type="compositionally biased region" description="Low complexity" evidence="9">
    <location>
        <begin position="310"/>
        <end position="327"/>
    </location>
</feature>
<dbReference type="SMART" id="SM00355">
    <property type="entry name" value="ZnF_C2H2"/>
    <property type="match status" value="7"/>
</dbReference>
<dbReference type="Pfam" id="PF07776">
    <property type="entry name" value="zf-AD"/>
    <property type="match status" value="1"/>
</dbReference>
<dbReference type="SUPFAM" id="SSF57667">
    <property type="entry name" value="beta-beta-alpha zinc fingers"/>
    <property type="match status" value="2"/>
</dbReference>
<dbReference type="PROSITE" id="PS00028">
    <property type="entry name" value="ZINC_FINGER_C2H2_1"/>
    <property type="match status" value="7"/>
</dbReference>
<feature type="domain" description="C2H2-type" evidence="10">
    <location>
        <begin position="876"/>
        <end position="903"/>
    </location>
</feature>
<feature type="domain" description="C2H2-type" evidence="10">
    <location>
        <begin position="914"/>
        <end position="941"/>
    </location>
</feature>
<gene>
    <name evidence="12" type="ORF">KPH14_002277</name>
</gene>
<dbReference type="AlphaFoldDB" id="A0AAD9RL78"/>
<evidence type="ECO:0000313" key="12">
    <source>
        <dbReference type="EMBL" id="KAK2581804.1"/>
    </source>
</evidence>
<keyword evidence="1 8" id="KW-0479">Metal-binding</keyword>
<evidence type="ECO:0000256" key="9">
    <source>
        <dbReference type="SAM" id="MobiDB-lite"/>
    </source>
</evidence>
<reference evidence="12" key="1">
    <citation type="submission" date="2021-08" db="EMBL/GenBank/DDBJ databases">
        <authorList>
            <person name="Misof B."/>
            <person name="Oliver O."/>
            <person name="Podsiadlowski L."/>
            <person name="Donath A."/>
            <person name="Peters R."/>
            <person name="Mayer C."/>
            <person name="Rust J."/>
            <person name="Gunkel S."/>
            <person name="Lesny P."/>
            <person name="Martin S."/>
            <person name="Oeyen J.P."/>
            <person name="Petersen M."/>
            <person name="Panagiotis P."/>
            <person name="Wilbrandt J."/>
            <person name="Tanja T."/>
        </authorList>
    </citation>
    <scope>NUCLEOTIDE SEQUENCE</scope>
    <source>
        <strain evidence="12">GBR_01_08_01A</strain>
        <tissue evidence="12">Thorax + abdomen</tissue>
    </source>
</reference>
<feature type="region of interest" description="Disordered" evidence="9">
    <location>
        <begin position="291"/>
        <end position="347"/>
    </location>
</feature>
<dbReference type="Proteomes" id="UP001258017">
    <property type="component" value="Unassembled WGS sequence"/>
</dbReference>
<feature type="domain" description="C2H2-type" evidence="10">
    <location>
        <begin position="1003"/>
        <end position="1030"/>
    </location>
</feature>